<evidence type="ECO:0000259" key="1">
    <source>
        <dbReference type="PROSITE" id="PS50104"/>
    </source>
</evidence>
<gene>
    <name evidence="2" type="ORF">F0185_06915</name>
</gene>
<evidence type="ECO:0000313" key="2">
    <source>
        <dbReference type="EMBL" id="NHZ33320.1"/>
    </source>
</evidence>
<dbReference type="Proteomes" id="UP000785613">
    <property type="component" value="Unassembled WGS sequence"/>
</dbReference>
<keyword evidence="3" id="KW-1185">Reference proteome</keyword>
<proteinExistence type="predicted"/>
<dbReference type="InterPro" id="IPR000157">
    <property type="entry name" value="TIR_dom"/>
</dbReference>
<dbReference type="Gene3D" id="3.40.50.10140">
    <property type="entry name" value="Toll/interleukin-1 receptor homology (TIR) domain"/>
    <property type="match status" value="1"/>
</dbReference>
<evidence type="ECO:0000313" key="3">
    <source>
        <dbReference type="Proteomes" id="UP000785613"/>
    </source>
</evidence>
<protein>
    <submittedName>
        <fullName evidence="2">Toll/interleukin-1 receptor domain-containing protein</fullName>
    </submittedName>
</protein>
<name>A0ABX0LGZ3_9BURK</name>
<dbReference type="SUPFAM" id="SSF52200">
    <property type="entry name" value="Toll/Interleukin receptor TIR domain"/>
    <property type="match status" value="1"/>
</dbReference>
<reference evidence="2 3" key="1">
    <citation type="submission" date="2019-09" db="EMBL/GenBank/DDBJ databases">
        <title>Taxonomy of Antarctic Massilia spp.: description of Massilia rubra sp. nov., Massilia aquatica sp. nov., Massilia mucilaginosa sp. nov., Massilia frigida sp. nov. isolated from streams, lakes and regoliths.</title>
        <authorList>
            <person name="Holochova P."/>
            <person name="Sedlacek I."/>
            <person name="Kralova S."/>
            <person name="Maslanova I."/>
            <person name="Busse H.-J."/>
            <person name="Stankova E."/>
            <person name="Vrbovska V."/>
            <person name="Kovarovic V."/>
            <person name="Bartak M."/>
            <person name="Svec P."/>
            <person name="Pantucek R."/>
        </authorList>
    </citation>
    <scope>NUCLEOTIDE SEQUENCE [LARGE SCALE GENOMIC DNA]</scope>
    <source>
        <strain evidence="2 3">CCM 8692</strain>
    </source>
</reference>
<accession>A0ABX0LGZ3</accession>
<dbReference type="PROSITE" id="PS50104">
    <property type="entry name" value="TIR"/>
    <property type="match status" value="1"/>
</dbReference>
<organism evidence="2 3">
    <name type="scientific">Massilia rubra</name>
    <dbReference type="NCBI Taxonomy" id="2607910"/>
    <lineage>
        <taxon>Bacteria</taxon>
        <taxon>Pseudomonadati</taxon>
        <taxon>Pseudomonadota</taxon>
        <taxon>Betaproteobacteria</taxon>
        <taxon>Burkholderiales</taxon>
        <taxon>Oxalobacteraceae</taxon>
        <taxon>Telluria group</taxon>
        <taxon>Massilia</taxon>
    </lineage>
</organism>
<keyword evidence="2" id="KW-0675">Receptor</keyword>
<sequence length="382" mass="42332">MTPFYELAIFGDIPAELLDELTAELTARLGELSLTLGQEVSLFVGPPSKFEPIGDRCGSALCFKIPQEEEQNVANLMRLGIAVVPVASTSKVFSSEFPNSVGQLNGIALDKLGVKGAVLALMECASLLPRQRSVFLSYRREESAEAALQLYAALSARLYDVFLDTHDIQPGRHFQEVLWQRLCDSDVLLFLDTPGYFESRWTDAEFGRATWRGIPLLRAAWPKVALSARAQLATSVELSDSDFTEQSGHLTEAGIKRICDGVEETRTRSVAARFQQLITTLRASVERGKGHVEGLSLRRSLIVATPNGKRVAVYPALGVPTSYTLYDATRDNHPAPVAVVYDDAGVDEREWREHMNWITEYVKGAVRLVSSYKAGWDFSDWN</sequence>
<comment type="caution">
    <text evidence="2">The sequence shown here is derived from an EMBL/GenBank/DDBJ whole genome shotgun (WGS) entry which is preliminary data.</text>
</comment>
<dbReference type="EMBL" id="VUYU01000003">
    <property type="protein sequence ID" value="NHZ33320.1"/>
    <property type="molecule type" value="Genomic_DNA"/>
</dbReference>
<feature type="domain" description="TIR" evidence="1">
    <location>
        <begin position="130"/>
        <end position="278"/>
    </location>
</feature>
<dbReference type="Pfam" id="PF13676">
    <property type="entry name" value="TIR_2"/>
    <property type="match status" value="1"/>
</dbReference>
<dbReference type="InterPro" id="IPR035897">
    <property type="entry name" value="Toll_tir_struct_dom_sf"/>
</dbReference>
<dbReference type="RefSeq" id="WP_167222830.1">
    <property type="nucleotide sequence ID" value="NZ_VUYU01000003.1"/>
</dbReference>